<keyword evidence="6" id="KW-0564">Palmitate</keyword>
<evidence type="ECO:0000256" key="4">
    <source>
        <dbReference type="ARBA" id="ARBA00022729"/>
    </source>
</evidence>
<dbReference type="PANTHER" id="PTHR35789">
    <property type="entry name" value="SPORE GERMINATION PROTEIN B3"/>
    <property type="match status" value="1"/>
</dbReference>
<evidence type="ECO:0000256" key="5">
    <source>
        <dbReference type="ARBA" id="ARBA00023136"/>
    </source>
</evidence>
<comment type="similarity">
    <text evidence="2">Belongs to the GerABKC lipoprotein family.</text>
</comment>
<evidence type="ECO:0000256" key="2">
    <source>
        <dbReference type="ARBA" id="ARBA00007886"/>
    </source>
</evidence>
<evidence type="ECO:0000256" key="1">
    <source>
        <dbReference type="ARBA" id="ARBA00004635"/>
    </source>
</evidence>
<dbReference type="PANTHER" id="PTHR35789:SF1">
    <property type="entry name" value="SPORE GERMINATION PROTEIN B3"/>
    <property type="match status" value="1"/>
</dbReference>
<keyword evidence="11" id="KW-1185">Reference proteome</keyword>
<dbReference type="InterPro" id="IPR057336">
    <property type="entry name" value="GerAC_N"/>
</dbReference>
<name>A0ABU6PZB2_9BACL</name>
<dbReference type="Gene3D" id="3.30.300.210">
    <property type="entry name" value="Nutrient germinant receptor protein C, domain 3"/>
    <property type="match status" value="1"/>
</dbReference>
<dbReference type="Pfam" id="PF25198">
    <property type="entry name" value="Spore_GerAC_N"/>
    <property type="match status" value="1"/>
</dbReference>
<accession>A0ABU6PZB2</accession>
<organism evidence="10 11">
    <name type="scientific">Paenibacillus chibensis</name>
    <dbReference type="NCBI Taxonomy" id="59846"/>
    <lineage>
        <taxon>Bacteria</taxon>
        <taxon>Bacillati</taxon>
        <taxon>Bacillota</taxon>
        <taxon>Bacilli</taxon>
        <taxon>Bacillales</taxon>
        <taxon>Paenibacillaceae</taxon>
        <taxon>Paenibacillus</taxon>
    </lineage>
</organism>
<dbReference type="InterPro" id="IPR008844">
    <property type="entry name" value="Spore_GerAC-like"/>
</dbReference>
<protein>
    <submittedName>
        <fullName evidence="10">Ger(X)C family spore germination protein</fullName>
    </submittedName>
</protein>
<evidence type="ECO:0000256" key="3">
    <source>
        <dbReference type="ARBA" id="ARBA00022544"/>
    </source>
</evidence>
<dbReference type="Pfam" id="PF05504">
    <property type="entry name" value="Spore_GerAC"/>
    <property type="match status" value="1"/>
</dbReference>
<gene>
    <name evidence="10" type="ORF">P9847_19095</name>
</gene>
<dbReference type="InterPro" id="IPR046953">
    <property type="entry name" value="Spore_GerAC-like_C"/>
</dbReference>
<keyword evidence="7" id="KW-0449">Lipoprotein</keyword>
<reference evidence="10 11" key="1">
    <citation type="submission" date="2023-03" db="EMBL/GenBank/DDBJ databases">
        <title>Bacillus Genome Sequencing.</title>
        <authorList>
            <person name="Dunlap C."/>
        </authorList>
    </citation>
    <scope>NUCLEOTIDE SEQUENCE [LARGE SCALE GENOMIC DNA]</scope>
    <source>
        <strain evidence="10 11">NRS-52</strain>
    </source>
</reference>
<evidence type="ECO:0000313" key="11">
    <source>
        <dbReference type="Proteomes" id="UP001343257"/>
    </source>
</evidence>
<feature type="domain" description="Spore germination GerAC-like C-terminal" evidence="8">
    <location>
        <begin position="204"/>
        <end position="370"/>
    </location>
</feature>
<dbReference type="InterPro" id="IPR038501">
    <property type="entry name" value="Spore_GerAC_C_sf"/>
</dbReference>
<evidence type="ECO:0000259" key="9">
    <source>
        <dbReference type="Pfam" id="PF25198"/>
    </source>
</evidence>
<evidence type="ECO:0000256" key="6">
    <source>
        <dbReference type="ARBA" id="ARBA00023139"/>
    </source>
</evidence>
<dbReference type="Proteomes" id="UP001343257">
    <property type="component" value="Unassembled WGS sequence"/>
</dbReference>
<dbReference type="RefSeq" id="WP_328280370.1">
    <property type="nucleotide sequence ID" value="NZ_JARTLD010000048.1"/>
</dbReference>
<evidence type="ECO:0000259" key="8">
    <source>
        <dbReference type="Pfam" id="PF05504"/>
    </source>
</evidence>
<dbReference type="NCBIfam" id="TIGR02887">
    <property type="entry name" value="spore_ger_x_C"/>
    <property type="match status" value="1"/>
</dbReference>
<keyword evidence="4" id="KW-0732">Signal</keyword>
<sequence>MRDLQLKRFVWLVVIFGVVVSQTGCARSQRILEKLAINHTLGYDLDDDKQLYVTAAIINQGEGGSEVKQELISTEADSSKEAKIKLSRQTSRSIVNGQIRNTMYSIDVAREGIRKLIENLVRDPSISPRVKITIVNGSVKELLESKLPDHPNTSQYVDHLLQKNWKNQNIPQVNVYQFARDYLDDGVDPVAPVVRKKGDSVVVDGLGLFRDDKYVGKLSPDYNMLFAMTRGKYRQGEIYIKLDQEKLDGSVMLGTVSSDKKFNVRRKRNGGFIVELFLQVKGDIMEYSGKVPLDNPTDIRVIENGISAYISGKIEKMVNIMQEKRSDNIGLGKQVRNSLSYAEWKRLNWEKVYPEVTFRCVVHTNIKSTGEILEIPPQSSEK</sequence>
<evidence type="ECO:0000256" key="7">
    <source>
        <dbReference type="ARBA" id="ARBA00023288"/>
    </source>
</evidence>
<comment type="caution">
    <text evidence="10">The sequence shown here is derived from an EMBL/GenBank/DDBJ whole genome shotgun (WGS) entry which is preliminary data.</text>
</comment>
<dbReference type="EMBL" id="JARTLD010000048">
    <property type="protein sequence ID" value="MED5019413.1"/>
    <property type="molecule type" value="Genomic_DNA"/>
</dbReference>
<keyword evidence="3" id="KW-0309">Germination</keyword>
<evidence type="ECO:0000313" key="10">
    <source>
        <dbReference type="EMBL" id="MED5019413.1"/>
    </source>
</evidence>
<feature type="domain" description="Spore germination protein N-terminal" evidence="9">
    <location>
        <begin position="29"/>
        <end position="195"/>
    </location>
</feature>
<proteinExistence type="inferred from homology"/>
<comment type="subcellular location">
    <subcellularLocation>
        <location evidence="1">Membrane</location>
        <topology evidence="1">Lipid-anchor</topology>
    </subcellularLocation>
</comment>
<keyword evidence="5" id="KW-0472">Membrane</keyword>